<keyword evidence="3 8" id="KW-0812">Transmembrane</keyword>
<organism evidence="11 12">
    <name type="scientific">Povalibacter uvarum</name>
    <dbReference type="NCBI Taxonomy" id="732238"/>
    <lineage>
        <taxon>Bacteria</taxon>
        <taxon>Pseudomonadati</taxon>
        <taxon>Pseudomonadota</taxon>
        <taxon>Gammaproteobacteria</taxon>
        <taxon>Steroidobacterales</taxon>
        <taxon>Steroidobacteraceae</taxon>
        <taxon>Povalibacter</taxon>
    </lineage>
</organism>
<feature type="signal peptide" evidence="8">
    <location>
        <begin position="1"/>
        <end position="20"/>
    </location>
</feature>
<gene>
    <name evidence="8" type="primary">bamA</name>
    <name evidence="11" type="ORF">HNQ60_000587</name>
</gene>
<keyword evidence="4 8" id="KW-0732">Signal</keyword>
<comment type="caution">
    <text evidence="11">The sequence shown here is derived from an EMBL/GenBank/DDBJ whole genome shotgun (WGS) entry which is preliminary data.</text>
</comment>
<feature type="domain" description="POTRA" evidence="10">
    <location>
        <begin position="33"/>
        <end position="100"/>
    </location>
</feature>
<dbReference type="Pfam" id="PF07244">
    <property type="entry name" value="POTRA"/>
    <property type="match status" value="5"/>
</dbReference>
<evidence type="ECO:0000256" key="3">
    <source>
        <dbReference type="ARBA" id="ARBA00022692"/>
    </source>
</evidence>
<dbReference type="Proteomes" id="UP000588068">
    <property type="component" value="Unassembled WGS sequence"/>
</dbReference>
<evidence type="ECO:0000259" key="10">
    <source>
        <dbReference type="PROSITE" id="PS51779"/>
    </source>
</evidence>
<evidence type="ECO:0000256" key="6">
    <source>
        <dbReference type="ARBA" id="ARBA00023136"/>
    </source>
</evidence>
<dbReference type="InterPro" id="IPR039910">
    <property type="entry name" value="D15-like"/>
</dbReference>
<feature type="chain" id="PRO_5033182890" description="Outer membrane protein assembly factor BamA" evidence="8">
    <location>
        <begin position="21"/>
        <end position="819"/>
    </location>
</feature>
<dbReference type="FunFam" id="3.10.20.310:FF:000002">
    <property type="entry name" value="Outer membrane protein assembly factor BamA"/>
    <property type="match status" value="1"/>
</dbReference>
<keyword evidence="7 8" id="KW-0998">Cell outer membrane</keyword>
<feature type="domain" description="POTRA" evidence="10">
    <location>
        <begin position="356"/>
        <end position="430"/>
    </location>
</feature>
<reference evidence="11 12" key="1">
    <citation type="submission" date="2020-08" db="EMBL/GenBank/DDBJ databases">
        <title>Genomic Encyclopedia of Type Strains, Phase IV (KMG-IV): sequencing the most valuable type-strain genomes for metagenomic binning, comparative biology and taxonomic classification.</title>
        <authorList>
            <person name="Goeker M."/>
        </authorList>
    </citation>
    <scope>NUCLEOTIDE SEQUENCE [LARGE SCALE GENOMIC DNA]</scope>
    <source>
        <strain evidence="11 12">DSM 26723</strain>
    </source>
</reference>
<keyword evidence="12" id="KW-1185">Reference proteome</keyword>
<protein>
    <recommendedName>
        <fullName evidence="8 9">Outer membrane protein assembly factor BamA</fullName>
    </recommendedName>
</protein>
<dbReference type="Pfam" id="PF01103">
    <property type="entry name" value="Omp85"/>
    <property type="match status" value="1"/>
</dbReference>
<feature type="domain" description="POTRA" evidence="10">
    <location>
        <begin position="184"/>
        <end position="272"/>
    </location>
</feature>
<dbReference type="Gene3D" id="2.40.160.50">
    <property type="entry name" value="membrane protein fhac: a member of the omp85/tpsb transporter family"/>
    <property type="match status" value="1"/>
</dbReference>
<evidence type="ECO:0000256" key="9">
    <source>
        <dbReference type="NCBIfam" id="TIGR03303"/>
    </source>
</evidence>
<dbReference type="Gene3D" id="3.10.20.310">
    <property type="entry name" value="membrane protein fhac"/>
    <property type="match status" value="5"/>
</dbReference>
<dbReference type="GO" id="GO:1990063">
    <property type="term" value="C:Bam protein complex"/>
    <property type="evidence" value="ECO:0007669"/>
    <property type="project" value="TreeGrafter"/>
</dbReference>
<dbReference type="InterPro" id="IPR023707">
    <property type="entry name" value="OM_assembly_BamA"/>
</dbReference>
<keyword evidence="2 8" id="KW-1134">Transmembrane beta strand</keyword>
<dbReference type="GO" id="GO:0043165">
    <property type="term" value="P:Gram-negative-bacterium-type cell outer membrane assembly"/>
    <property type="evidence" value="ECO:0007669"/>
    <property type="project" value="UniProtKB-UniRule"/>
</dbReference>
<dbReference type="GO" id="GO:0051205">
    <property type="term" value="P:protein insertion into membrane"/>
    <property type="evidence" value="ECO:0007669"/>
    <property type="project" value="UniProtKB-UniRule"/>
</dbReference>
<comment type="subunit">
    <text evidence="8">Part of the Bam complex.</text>
</comment>
<comment type="function">
    <text evidence="8">Part of the outer membrane protein assembly complex, which is involved in assembly and insertion of beta-barrel proteins into the outer membrane.</text>
</comment>
<evidence type="ECO:0000313" key="12">
    <source>
        <dbReference type="Proteomes" id="UP000588068"/>
    </source>
</evidence>
<comment type="similarity">
    <text evidence="8">Belongs to the BamA family.</text>
</comment>
<dbReference type="PANTHER" id="PTHR12815">
    <property type="entry name" value="SORTING AND ASSEMBLY MACHINERY SAMM50 PROTEIN FAMILY MEMBER"/>
    <property type="match status" value="1"/>
</dbReference>
<dbReference type="InterPro" id="IPR010827">
    <property type="entry name" value="BamA/TamA_POTRA"/>
</dbReference>
<comment type="subcellular location">
    <subcellularLocation>
        <location evidence="8">Cell outer membrane</location>
    </subcellularLocation>
    <subcellularLocation>
        <location evidence="1">Membrane</location>
    </subcellularLocation>
</comment>
<evidence type="ECO:0000256" key="1">
    <source>
        <dbReference type="ARBA" id="ARBA00004370"/>
    </source>
</evidence>
<proteinExistence type="inferred from homology"/>
<evidence type="ECO:0000256" key="7">
    <source>
        <dbReference type="ARBA" id="ARBA00023237"/>
    </source>
</evidence>
<dbReference type="PROSITE" id="PS51779">
    <property type="entry name" value="POTRA"/>
    <property type="match status" value="5"/>
</dbReference>
<keyword evidence="5 8" id="KW-0677">Repeat</keyword>
<dbReference type="HAMAP" id="MF_01430">
    <property type="entry name" value="OM_assembly_BamA"/>
    <property type="match status" value="1"/>
</dbReference>
<evidence type="ECO:0000256" key="5">
    <source>
        <dbReference type="ARBA" id="ARBA00022737"/>
    </source>
</evidence>
<feature type="domain" description="POTRA" evidence="10">
    <location>
        <begin position="275"/>
        <end position="353"/>
    </location>
</feature>
<dbReference type="NCBIfam" id="TIGR03303">
    <property type="entry name" value="OM_YaeT"/>
    <property type="match status" value="1"/>
</dbReference>
<name>A0A841HF54_9GAMM</name>
<evidence type="ECO:0000313" key="11">
    <source>
        <dbReference type="EMBL" id="MBB6091741.1"/>
    </source>
</evidence>
<dbReference type="InterPro" id="IPR034746">
    <property type="entry name" value="POTRA"/>
</dbReference>
<evidence type="ECO:0000256" key="4">
    <source>
        <dbReference type="ARBA" id="ARBA00022729"/>
    </source>
</evidence>
<feature type="domain" description="POTRA" evidence="10">
    <location>
        <begin position="101"/>
        <end position="181"/>
    </location>
</feature>
<sequence precursor="true">MRLRTIIHATLAVAASTAVAAWPVAATAQSSGFTVGDIRIEGLQRISEGTVYNYLPVNIGDQLDPRRVAESMRALYATGFFRDVEMRRDGGTLVIAVVERPSIESFEIKGNKDIKTEDLQRSLRNVGLATGKTFDQSVLDEVKQYLTDQYFSRGKYAVRVDAKVEEVPGNKVKIAIDINEGKRARIRQINIAGNTAFPDEDLQEGFELKTPNWLSWYRQDDRYAREALSGDLEKLRSYYMDRGYANFAVTSTQVAIAPEKDDIFVTVNVNEGDVFKVSEVKLAGNMVIPESELRRLILIQPGDTYSRKFITATTEAMKLRLGFDGYAFATIDPVPQANNETKEISLTFVVDPKNRVYVRRVNFNGTTGVNDEVFRREMRQLEGAYLSNTAVERSKQRIQRLPFIEKVEVENTPVPGAADLVDVDFEIKEGLPGQFGGGVGYSESQSVILNGSFTHSNFMGTGNRVQAEINSGKYAKSYSFSHTDPYTTIDGVRRTVSLGYRDVTQFTSATSDFDTTTATLGIGYDYPITEYQYLSFGLSAQQAELATTSLGSAAEANDWVQNNGNPRTECLSQTDLTVPCSEYPNYSLFRSKFRTFELNTGWSFDSRNRTIFATSGTRQRLSLSYTLPGSEVEFWTVSYDLLKFIPIWRDFKLMFNIEAAYGEPLGDTTGLPPYRQYFAGGPDSVRGFRESRLGPKDSFGRPYGGNIKTVAQTELLLPMPEKWRNSARFSLFYDIGNVFSNQDINFVGPPDVNGVQHPVDYKFSYDELRQSAGVAVQWLAPLGVFRFSYAIPLNDERGDTATRYGDETEGFQFSIGQAF</sequence>
<accession>A0A841HF54</accession>
<dbReference type="RefSeq" id="WP_184329523.1">
    <property type="nucleotide sequence ID" value="NZ_JACHHZ010000001.1"/>
</dbReference>
<evidence type="ECO:0000256" key="8">
    <source>
        <dbReference type="HAMAP-Rule" id="MF_01430"/>
    </source>
</evidence>
<keyword evidence="6 8" id="KW-0472">Membrane</keyword>
<dbReference type="EMBL" id="JACHHZ010000001">
    <property type="protein sequence ID" value="MBB6091741.1"/>
    <property type="molecule type" value="Genomic_DNA"/>
</dbReference>
<dbReference type="InterPro" id="IPR000184">
    <property type="entry name" value="Bac_surfAg_D15"/>
</dbReference>
<evidence type="ECO:0000256" key="2">
    <source>
        <dbReference type="ARBA" id="ARBA00022452"/>
    </source>
</evidence>
<dbReference type="AlphaFoldDB" id="A0A841HF54"/>
<dbReference type="PANTHER" id="PTHR12815:SF23">
    <property type="entry name" value="OUTER MEMBRANE PROTEIN ASSEMBLY FACTOR BAMA"/>
    <property type="match status" value="1"/>
</dbReference>
<dbReference type="PIRSF" id="PIRSF006076">
    <property type="entry name" value="OM_assembly_OMP85"/>
    <property type="match status" value="1"/>
</dbReference>